<dbReference type="Proteomes" id="UP000008021">
    <property type="component" value="Chromosome 1"/>
</dbReference>
<reference evidence="2" key="2">
    <citation type="submission" date="2018-05" db="EMBL/GenBank/DDBJ databases">
        <title>OmerRS3 (Oryza meridionalis Reference Sequence Version 3).</title>
        <authorList>
            <person name="Zhang J."/>
            <person name="Kudrna D."/>
            <person name="Lee S."/>
            <person name="Talag J."/>
            <person name="Welchert J."/>
            <person name="Wing R.A."/>
        </authorList>
    </citation>
    <scope>NUCLEOTIDE SEQUENCE [LARGE SCALE GENOMIC DNA]</scope>
    <source>
        <strain evidence="2">cv. OR44</strain>
    </source>
</reference>
<proteinExistence type="predicted"/>
<feature type="region of interest" description="Disordered" evidence="1">
    <location>
        <begin position="67"/>
        <end position="88"/>
    </location>
</feature>
<protein>
    <submittedName>
        <fullName evidence="2">Uncharacterized protein</fullName>
    </submittedName>
</protein>
<accession>A0A0E0BY86</accession>
<evidence type="ECO:0000313" key="3">
    <source>
        <dbReference type="Proteomes" id="UP000008021"/>
    </source>
</evidence>
<sequence length="171" mass="18053">MDAVGGGGYSPRFQRQASCSCAPSISMSRRYVRGGFDLAGDYDDDEEEEYGYLGAGVFDGVHHADGKPGAASRGAGAPASASASSGRGCGTRLKGLWRRILRENKKRILLCATGCVPASSSAAATARVPYDAYSYAQNFDDGAAWVEPENLSRSFSARFAVPSRVLQRVAV</sequence>
<name>A0A0E0BY86_9ORYZ</name>
<dbReference type="AlphaFoldDB" id="A0A0E0BY86"/>
<dbReference type="STRING" id="40149.A0A0E0BY86"/>
<dbReference type="EnsemblPlants" id="OMERI01G05500.1">
    <property type="protein sequence ID" value="OMERI01G05500.1"/>
    <property type="gene ID" value="OMERI01G05500"/>
</dbReference>
<dbReference type="eggNOG" id="ENOG502S7H7">
    <property type="taxonomic scope" value="Eukaryota"/>
</dbReference>
<dbReference type="Gramene" id="OMERI01G05500.1">
    <property type="protein sequence ID" value="OMERI01G05500.1"/>
    <property type="gene ID" value="OMERI01G05500"/>
</dbReference>
<organism evidence="2">
    <name type="scientific">Oryza meridionalis</name>
    <dbReference type="NCBI Taxonomy" id="40149"/>
    <lineage>
        <taxon>Eukaryota</taxon>
        <taxon>Viridiplantae</taxon>
        <taxon>Streptophyta</taxon>
        <taxon>Embryophyta</taxon>
        <taxon>Tracheophyta</taxon>
        <taxon>Spermatophyta</taxon>
        <taxon>Magnoliopsida</taxon>
        <taxon>Liliopsida</taxon>
        <taxon>Poales</taxon>
        <taxon>Poaceae</taxon>
        <taxon>BOP clade</taxon>
        <taxon>Oryzoideae</taxon>
        <taxon>Oryzeae</taxon>
        <taxon>Oryzinae</taxon>
        <taxon>Oryza</taxon>
    </lineage>
</organism>
<evidence type="ECO:0000313" key="2">
    <source>
        <dbReference type="EnsemblPlants" id="OMERI01G05500.1"/>
    </source>
</evidence>
<feature type="compositionally biased region" description="Low complexity" evidence="1">
    <location>
        <begin position="68"/>
        <end position="86"/>
    </location>
</feature>
<evidence type="ECO:0000256" key="1">
    <source>
        <dbReference type="SAM" id="MobiDB-lite"/>
    </source>
</evidence>
<reference evidence="2" key="1">
    <citation type="submission" date="2015-04" db="UniProtKB">
        <authorList>
            <consortium name="EnsemblPlants"/>
        </authorList>
    </citation>
    <scope>IDENTIFICATION</scope>
</reference>
<keyword evidence="3" id="KW-1185">Reference proteome</keyword>
<dbReference type="PANTHER" id="PTHR33168">
    <property type="entry name" value="STRESS INDUCED PROTEIN-RELATED"/>
    <property type="match status" value="1"/>
</dbReference>
<dbReference type="HOGENOM" id="CLU_1573342_0_0_1"/>